<proteinExistence type="predicted"/>
<dbReference type="Proteomes" id="UP000222542">
    <property type="component" value="Unassembled WGS sequence"/>
</dbReference>
<dbReference type="PANTHER" id="PTHR34456">
    <property type="entry name" value="MITOVIRUS RNA-DEPENDENT RNA POLYMERASE"/>
    <property type="match status" value="1"/>
</dbReference>
<dbReference type="EMBL" id="AYRZ02000011">
    <property type="protein sequence ID" value="PHT68212.1"/>
    <property type="molecule type" value="Genomic_DNA"/>
</dbReference>
<evidence type="ECO:0008006" key="3">
    <source>
        <dbReference type="Google" id="ProtNLM"/>
    </source>
</evidence>
<evidence type="ECO:0000313" key="2">
    <source>
        <dbReference type="Proteomes" id="UP000222542"/>
    </source>
</evidence>
<gene>
    <name evidence="1" type="ORF">T459_27699</name>
</gene>
<accession>A0A2G2YEN3</accession>
<dbReference type="Pfam" id="PF05919">
    <property type="entry name" value="Mitovir_RNA_pol"/>
    <property type="match status" value="1"/>
</dbReference>
<evidence type="ECO:0000313" key="1">
    <source>
        <dbReference type="EMBL" id="PHT68212.1"/>
    </source>
</evidence>
<name>A0A2G2YEN3_CAPAN</name>
<dbReference type="AlphaFoldDB" id="A0A2G2YEN3"/>
<comment type="caution">
    <text evidence="1">The sequence shown here is derived from an EMBL/GenBank/DDBJ whole genome shotgun (WGS) entry which is preliminary data.</text>
</comment>
<keyword evidence="2" id="KW-1185">Reference proteome</keyword>
<dbReference type="Gramene" id="PHT68212">
    <property type="protein sequence ID" value="PHT68212"/>
    <property type="gene ID" value="T459_27699"/>
</dbReference>
<protein>
    <recommendedName>
        <fullName evidence="3">Reverse transcriptase domain-containing protein</fullName>
    </recommendedName>
</protein>
<sequence length="150" mass="17205">MRIAPFADYALLGGDILITDIKVVEQYKKLLDRLGVTISESKSIISDNGTIKFAKSYWTKSMQVDLSLISLRLEGAEYRVHSSLYSTQSKRWERLKAAARKPGRSHPLPLEYWIGRFGNLNPYLKGKLVDYLRTELKPKEIGLFPRRFGV</sequence>
<reference evidence="1 2" key="1">
    <citation type="journal article" date="2014" name="Nat. Genet.">
        <title>Genome sequence of the hot pepper provides insights into the evolution of pungency in Capsicum species.</title>
        <authorList>
            <person name="Kim S."/>
            <person name="Park M."/>
            <person name="Yeom S.I."/>
            <person name="Kim Y.M."/>
            <person name="Lee J.M."/>
            <person name="Lee H.A."/>
            <person name="Seo E."/>
            <person name="Choi J."/>
            <person name="Cheong K."/>
            <person name="Kim K.T."/>
            <person name="Jung K."/>
            <person name="Lee G.W."/>
            <person name="Oh S.K."/>
            <person name="Bae C."/>
            <person name="Kim S.B."/>
            <person name="Lee H.Y."/>
            <person name="Kim S.Y."/>
            <person name="Kim M.S."/>
            <person name="Kang B.C."/>
            <person name="Jo Y.D."/>
            <person name="Yang H.B."/>
            <person name="Jeong H.J."/>
            <person name="Kang W.H."/>
            <person name="Kwon J.K."/>
            <person name="Shin C."/>
            <person name="Lim J.Y."/>
            <person name="Park J.H."/>
            <person name="Huh J.H."/>
            <person name="Kim J.S."/>
            <person name="Kim B.D."/>
            <person name="Cohen O."/>
            <person name="Paran I."/>
            <person name="Suh M.C."/>
            <person name="Lee S.B."/>
            <person name="Kim Y.K."/>
            <person name="Shin Y."/>
            <person name="Noh S.J."/>
            <person name="Park J."/>
            <person name="Seo Y.S."/>
            <person name="Kwon S.Y."/>
            <person name="Kim H.A."/>
            <person name="Park J.M."/>
            <person name="Kim H.J."/>
            <person name="Choi S.B."/>
            <person name="Bosland P.W."/>
            <person name="Reeves G."/>
            <person name="Jo S.H."/>
            <person name="Lee B.W."/>
            <person name="Cho H.T."/>
            <person name="Choi H.S."/>
            <person name="Lee M.S."/>
            <person name="Yu Y."/>
            <person name="Do Choi Y."/>
            <person name="Park B.S."/>
            <person name="van Deynze A."/>
            <person name="Ashrafi H."/>
            <person name="Hill T."/>
            <person name="Kim W.T."/>
            <person name="Pai H.S."/>
            <person name="Ahn H.K."/>
            <person name="Yeam I."/>
            <person name="Giovannoni J.J."/>
            <person name="Rose J.K."/>
            <person name="Sorensen I."/>
            <person name="Lee S.J."/>
            <person name="Kim R.W."/>
            <person name="Choi I.Y."/>
            <person name="Choi B.S."/>
            <person name="Lim J.S."/>
            <person name="Lee Y.H."/>
            <person name="Choi D."/>
        </authorList>
    </citation>
    <scope>NUCLEOTIDE SEQUENCE [LARGE SCALE GENOMIC DNA]</scope>
    <source>
        <strain evidence="2">cv. CM334</strain>
    </source>
</reference>
<dbReference type="InterPro" id="IPR008686">
    <property type="entry name" value="RNA_pol_mitovir"/>
</dbReference>
<dbReference type="PANTHER" id="PTHR34456:SF13">
    <property type="entry name" value="REVERSE TRANSCRIPTASE DOMAIN-CONTAINING PROTEIN"/>
    <property type="match status" value="1"/>
</dbReference>
<reference evidence="1 2" key="2">
    <citation type="journal article" date="2017" name="Genome Biol.">
        <title>New reference genome sequences of hot pepper reveal the massive evolution of plant disease-resistance genes by retroduplication.</title>
        <authorList>
            <person name="Kim S."/>
            <person name="Park J."/>
            <person name="Yeom S.I."/>
            <person name="Kim Y.M."/>
            <person name="Seo E."/>
            <person name="Kim K.T."/>
            <person name="Kim M.S."/>
            <person name="Lee J.M."/>
            <person name="Cheong K."/>
            <person name="Shin H.S."/>
            <person name="Kim S.B."/>
            <person name="Han K."/>
            <person name="Lee J."/>
            <person name="Park M."/>
            <person name="Lee H.A."/>
            <person name="Lee H.Y."/>
            <person name="Lee Y."/>
            <person name="Oh S."/>
            <person name="Lee J.H."/>
            <person name="Choi E."/>
            <person name="Choi E."/>
            <person name="Lee S.E."/>
            <person name="Jeon J."/>
            <person name="Kim H."/>
            <person name="Choi G."/>
            <person name="Song H."/>
            <person name="Lee J."/>
            <person name="Lee S.C."/>
            <person name="Kwon J.K."/>
            <person name="Lee H.Y."/>
            <person name="Koo N."/>
            <person name="Hong Y."/>
            <person name="Kim R.W."/>
            <person name="Kang W.H."/>
            <person name="Huh J.H."/>
            <person name="Kang B.C."/>
            <person name="Yang T.J."/>
            <person name="Lee Y.H."/>
            <person name="Bennetzen J.L."/>
            <person name="Choi D."/>
        </authorList>
    </citation>
    <scope>NUCLEOTIDE SEQUENCE [LARGE SCALE GENOMIC DNA]</scope>
    <source>
        <strain evidence="2">cv. CM334</strain>
    </source>
</reference>
<organism evidence="1 2">
    <name type="scientific">Capsicum annuum</name>
    <name type="common">Capsicum pepper</name>
    <dbReference type="NCBI Taxonomy" id="4072"/>
    <lineage>
        <taxon>Eukaryota</taxon>
        <taxon>Viridiplantae</taxon>
        <taxon>Streptophyta</taxon>
        <taxon>Embryophyta</taxon>
        <taxon>Tracheophyta</taxon>
        <taxon>Spermatophyta</taxon>
        <taxon>Magnoliopsida</taxon>
        <taxon>eudicotyledons</taxon>
        <taxon>Gunneridae</taxon>
        <taxon>Pentapetalae</taxon>
        <taxon>asterids</taxon>
        <taxon>lamiids</taxon>
        <taxon>Solanales</taxon>
        <taxon>Solanaceae</taxon>
        <taxon>Solanoideae</taxon>
        <taxon>Capsiceae</taxon>
        <taxon>Capsicum</taxon>
    </lineage>
</organism>
<dbReference type="STRING" id="4072.A0A2G2YEN3"/>